<name>A0A1I2ZBN2_9SPHI</name>
<evidence type="ECO:0000256" key="1">
    <source>
        <dbReference type="SAM" id="SignalP"/>
    </source>
</evidence>
<sequence length="324" mass="36171">MKKIILSGLFFLMLFNAYGQQEAQYGQYVFNGLYINPAYAGYKDEIYFQAFYRAQWTGIKGGPRSLSVSIDAPVSDGKLGLGALISTDKIGAQTSLNAMGNLAYRIKLNDDGTRAVSFGLGLGVLQMGINGSLLTPNEIGDTRIPTGNQTNIVPDARAGIQYSSERFFIGFSANSLIAPYLTKDKNFDILTMKAESHFYLTTATIYRLNEDLIFKPSFLIKDDLHGPTSVDLNAFLLFRDKLWLGGLYRTSMKMYPKKNLQKELSNKSALGFIAEFFVKPNFRVGYGYDYSLSKLSAFDHGSHELSIGFYLNTIRSQKKLCNCF</sequence>
<dbReference type="STRING" id="414048.SAMN04489864_109120"/>
<dbReference type="Proteomes" id="UP000199666">
    <property type="component" value="Unassembled WGS sequence"/>
</dbReference>
<feature type="chain" id="PRO_5011767500" evidence="1">
    <location>
        <begin position="20"/>
        <end position="324"/>
    </location>
</feature>
<dbReference type="EMBL" id="FOPP01000009">
    <property type="protein sequence ID" value="SFH34979.1"/>
    <property type="molecule type" value="Genomic_DNA"/>
</dbReference>
<keyword evidence="1" id="KW-0732">Signal</keyword>
<evidence type="ECO:0000313" key="2">
    <source>
        <dbReference type="EMBL" id="SFH34979.1"/>
    </source>
</evidence>
<proteinExistence type="predicted"/>
<evidence type="ECO:0000313" key="3">
    <source>
        <dbReference type="Proteomes" id="UP000199666"/>
    </source>
</evidence>
<dbReference type="Pfam" id="PF11751">
    <property type="entry name" value="PorP_SprF"/>
    <property type="match status" value="1"/>
</dbReference>
<reference evidence="2 3" key="1">
    <citation type="submission" date="2016-10" db="EMBL/GenBank/DDBJ databases">
        <authorList>
            <person name="de Groot N.N."/>
        </authorList>
    </citation>
    <scope>NUCLEOTIDE SEQUENCE [LARGE SCALE GENOMIC DNA]</scope>
    <source>
        <strain evidence="2 3">DSM 18684</strain>
    </source>
</reference>
<keyword evidence="3" id="KW-1185">Reference proteome</keyword>
<organism evidence="2 3">
    <name type="scientific">Pedobacter insulae</name>
    <dbReference type="NCBI Taxonomy" id="414048"/>
    <lineage>
        <taxon>Bacteria</taxon>
        <taxon>Pseudomonadati</taxon>
        <taxon>Bacteroidota</taxon>
        <taxon>Sphingobacteriia</taxon>
        <taxon>Sphingobacteriales</taxon>
        <taxon>Sphingobacteriaceae</taxon>
        <taxon>Pedobacter</taxon>
    </lineage>
</organism>
<protein>
    <submittedName>
        <fullName evidence="2">Type IX secretion system membrane protein, PorP/SprF family</fullName>
    </submittedName>
</protein>
<feature type="signal peptide" evidence="1">
    <location>
        <begin position="1"/>
        <end position="19"/>
    </location>
</feature>
<accession>A0A1I2ZBN2</accession>
<dbReference type="AlphaFoldDB" id="A0A1I2ZBN2"/>
<dbReference type="InterPro" id="IPR019861">
    <property type="entry name" value="PorP/SprF_Bacteroidetes"/>
</dbReference>
<dbReference type="OrthoDB" id="1493187at2"/>
<dbReference type="RefSeq" id="WP_090996082.1">
    <property type="nucleotide sequence ID" value="NZ_FOPP01000009.1"/>
</dbReference>
<gene>
    <name evidence="2" type="ORF">SAMN04489864_109120</name>
</gene>
<dbReference type="NCBIfam" id="TIGR03519">
    <property type="entry name" value="T9SS_PorP_fam"/>
    <property type="match status" value="1"/>
</dbReference>